<comment type="similarity">
    <text evidence="2">Belongs to the guanylate kinase family.</text>
</comment>
<dbReference type="PANTHER" id="PTHR23117:SF13">
    <property type="entry name" value="GUANYLATE KINASE"/>
    <property type="match status" value="1"/>
</dbReference>
<protein>
    <submittedName>
        <fullName evidence="7">Guanylate kinase</fullName>
    </submittedName>
</protein>
<evidence type="ECO:0000256" key="4">
    <source>
        <dbReference type="ARBA" id="ARBA00022777"/>
    </source>
</evidence>
<dbReference type="SMART" id="SM00072">
    <property type="entry name" value="GuKc"/>
    <property type="match status" value="1"/>
</dbReference>
<evidence type="ECO:0000313" key="8">
    <source>
        <dbReference type="Proteomes" id="UP000784880"/>
    </source>
</evidence>
<comment type="caution">
    <text evidence="7">The sequence shown here is derived from an EMBL/GenBank/DDBJ whole genome shotgun (WGS) entry which is preliminary data.</text>
</comment>
<dbReference type="InterPro" id="IPR020590">
    <property type="entry name" value="Guanylate_kinase_CS"/>
</dbReference>
<proteinExistence type="inferred from homology"/>
<dbReference type="Proteomes" id="UP000784880">
    <property type="component" value="Unassembled WGS sequence"/>
</dbReference>
<comment type="function">
    <text evidence="1">Essential for recycling GMP and indirectly, cGMP.</text>
</comment>
<keyword evidence="4 7" id="KW-0418">Kinase</keyword>
<evidence type="ECO:0000256" key="5">
    <source>
        <dbReference type="ARBA" id="ARBA00048594"/>
    </source>
</evidence>
<accession>A0ABS6JFZ9</accession>
<keyword evidence="3" id="KW-0808">Transferase</keyword>
<evidence type="ECO:0000256" key="3">
    <source>
        <dbReference type="ARBA" id="ARBA00022679"/>
    </source>
</evidence>
<evidence type="ECO:0000313" key="7">
    <source>
        <dbReference type="EMBL" id="MBU9712551.1"/>
    </source>
</evidence>
<feature type="domain" description="Guanylate kinase-like" evidence="6">
    <location>
        <begin position="8"/>
        <end position="185"/>
    </location>
</feature>
<dbReference type="PANTHER" id="PTHR23117">
    <property type="entry name" value="GUANYLATE KINASE-RELATED"/>
    <property type="match status" value="1"/>
</dbReference>
<dbReference type="PROSITE" id="PS50052">
    <property type="entry name" value="GUANYLATE_KINASE_2"/>
    <property type="match status" value="1"/>
</dbReference>
<organism evidence="7 8">
    <name type="scientific">Evansella tamaricis</name>
    <dbReference type="NCBI Taxonomy" id="2069301"/>
    <lineage>
        <taxon>Bacteria</taxon>
        <taxon>Bacillati</taxon>
        <taxon>Bacillota</taxon>
        <taxon>Bacilli</taxon>
        <taxon>Bacillales</taxon>
        <taxon>Bacillaceae</taxon>
        <taxon>Evansella</taxon>
    </lineage>
</organism>
<dbReference type="InterPro" id="IPR008144">
    <property type="entry name" value="Guanylate_kin-like_dom"/>
</dbReference>
<evidence type="ECO:0000256" key="2">
    <source>
        <dbReference type="ARBA" id="ARBA00005790"/>
    </source>
</evidence>
<reference evidence="7 8" key="1">
    <citation type="submission" date="2021-06" db="EMBL/GenBank/DDBJ databases">
        <title>Bacillus sp. RD4P76, an endophyte from a halophyte.</title>
        <authorList>
            <person name="Sun J.-Q."/>
        </authorList>
    </citation>
    <scope>NUCLEOTIDE SEQUENCE [LARGE SCALE GENOMIC DNA]</scope>
    <source>
        <strain evidence="7 8">CGMCC 1.15917</strain>
    </source>
</reference>
<sequence length="202" mass="23849">MYNLKEKEMIFVFTGPDGSGRKTVSKLVGESTLHMETVISYTTRKPRAYETEGEDYHYISREEFETAKNNGEFLESVEINGNLYGIKEKDIQEKFEKMGCIYLVLNTEGADILKSLYGDKVIRFFVYADRETVVNRQKERGDDPEVIEQHIAHYDEDMAYREKCEHVFENYRSDHIAYEVTNTMEEYFKRKLEEKKAEKEPL</sequence>
<dbReference type="EMBL" id="JAHQCS010000102">
    <property type="protein sequence ID" value="MBU9712551.1"/>
    <property type="molecule type" value="Genomic_DNA"/>
</dbReference>
<evidence type="ECO:0000259" key="6">
    <source>
        <dbReference type="PROSITE" id="PS50052"/>
    </source>
</evidence>
<dbReference type="PROSITE" id="PS00856">
    <property type="entry name" value="GUANYLATE_KINASE_1"/>
    <property type="match status" value="1"/>
</dbReference>
<gene>
    <name evidence="7" type="ORF">KS419_12440</name>
</gene>
<dbReference type="Pfam" id="PF00625">
    <property type="entry name" value="Guanylate_kin"/>
    <property type="match status" value="1"/>
</dbReference>
<dbReference type="RefSeq" id="WP_217066729.1">
    <property type="nucleotide sequence ID" value="NZ_JAHQCS010000102.1"/>
</dbReference>
<keyword evidence="8" id="KW-1185">Reference proteome</keyword>
<comment type="catalytic activity">
    <reaction evidence="5">
        <text>GMP + ATP = GDP + ADP</text>
        <dbReference type="Rhea" id="RHEA:20780"/>
        <dbReference type="ChEBI" id="CHEBI:30616"/>
        <dbReference type="ChEBI" id="CHEBI:58115"/>
        <dbReference type="ChEBI" id="CHEBI:58189"/>
        <dbReference type="ChEBI" id="CHEBI:456216"/>
        <dbReference type="EC" id="2.7.4.8"/>
    </reaction>
</comment>
<dbReference type="GO" id="GO:0016301">
    <property type="term" value="F:kinase activity"/>
    <property type="evidence" value="ECO:0007669"/>
    <property type="project" value="UniProtKB-KW"/>
</dbReference>
<evidence type="ECO:0000256" key="1">
    <source>
        <dbReference type="ARBA" id="ARBA00003531"/>
    </source>
</evidence>
<name>A0ABS6JFZ9_9BACI</name>
<dbReference type="InterPro" id="IPR008145">
    <property type="entry name" value="GK/Ca_channel_bsu"/>
</dbReference>